<evidence type="ECO:0000256" key="1">
    <source>
        <dbReference type="ARBA" id="ARBA00008275"/>
    </source>
</evidence>
<feature type="region of interest" description="Disordered" evidence="6">
    <location>
        <begin position="90"/>
        <end position="157"/>
    </location>
</feature>
<dbReference type="GO" id="GO:0016055">
    <property type="term" value="P:Wnt signaling pathway"/>
    <property type="evidence" value="ECO:0007669"/>
    <property type="project" value="UniProtKB-KW"/>
</dbReference>
<dbReference type="CTD" id="9209"/>
<feature type="compositionally biased region" description="Polar residues" evidence="6">
    <location>
        <begin position="127"/>
        <end position="157"/>
    </location>
</feature>
<protein>
    <recommendedName>
        <fullName evidence="4">Leucine-rich repeat flightless-interacting protein 2</fullName>
    </recommendedName>
</protein>
<dbReference type="RefSeq" id="XP_013918265.1">
    <property type="nucleotide sequence ID" value="XM_014062790.1"/>
</dbReference>
<dbReference type="InterPro" id="IPR019139">
    <property type="entry name" value="LRRFIP1/2"/>
</dbReference>
<gene>
    <name evidence="8" type="primary">LRRFIP2</name>
</gene>
<feature type="compositionally biased region" description="Basic and acidic residues" evidence="6">
    <location>
        <begin position="12"/>
        <end position="21"/>
    </location>
</feature>
<comment type="similarity">
    <text evidence="1">Belongs to the LRRFIP family.</text>
</comment>
<dbReference type="GO" id="GO:0006355">
    <property type="term" value="P:regulation of DNA-templated transcription"/>
    <property type="evidence" value="ECO:0007669"/>
    <property type="project" value="InterPro"/>
</dbReference>
<sequence>MGTPGSGRKRTPMKDRFSAEDEALGHIAREAEARLAAKRAARAEARDIRMRELERQQKESSSLYNEPLATTKNYRASLCDDGLYKRYSNHPPSEDSYYSSRASSSRSSPVLEERTDKPYSDLYTRPASRNSATPISGNSSRRGSGDTSSLVDPDTSLSELRESLAEVEEKYKKAMVSNAQLDNEKNNLIYQVDTLKDVFEEREEQLAEYYRENEEKTKELERQKHMCSVLQHKVNELKESLCQRDELIEENQRMQQKIESISKEVFDLQETVNWKDKKIGALERQKEYFDCIRIERDELRDELANLKETMKRGEKHGLVIIPNCDINHEPVIGAITVVSQEAAQVLDSAGEGPLDVRLRKLAGEKEELLSQIKKLKLQLEEAQQKSSRNDSTNSDLTGLENGSDLQLIEMQRDANRQISDFKFKLSKAEQDITTLEQNVLRLEGQVVRYKTAAENAEKVEDELKAEKRKLQRELRTALDRIEEMEMTNSHLVKRLEKMKANRTALLSQQ</sequence>
<dbReference type="Pfam" id="PF09738">
    <property type="entry name" value="LRRFIP"/>
    <property type="match status" value="1"/>
</dbReference>
<evidence type="ECO:0000256" key="5">
    <source>
        <dbReference type="SAM" id="Coils"/>
    </source>
</evidence>
<proteinExistence type="inferred from homology"/>
<dbReference type="PANTHER" id="PTHR19212">
    <property type="entry name" value="LEUCINE RICH REPEAT IN FLII INTERACTING PROTEIN"/>
    <property type="match status" value="1"/>
</dbReference>
<evidence type="ECO:0000256" key="4">
    <source>
        <dbReference type="ARBA" id="ARBA00040512"/>
    </source>
</evidence>
<dbReference type="AlphaFoldDB" id="A0A6I9Y991"/>
<keyword evidence="7" id="KW-1185">Reference proteome</keyword>
<evidence type="ECO:0000256" key="6">
    <source>
        <dbReference type="SAM" id="MobiDB-lite"/>
    </source>
</evidence>
<reference evidence="8" key="1">
    <citation type="submission" date="2025-08" db="UniProtKB">
        <authorList>
            <consortium name="RefSeq"/>
        </authorList>
    </citation>
    <scope>IDENTIFICATION</scope>
</reference>
<dbReference type="Proteomes" id="UP000504617">
    <property type="component" value="Unplaced"/>
</dbReference>
<feature type="region of interest" description="Disordered" evidence="6">
    <location>
        <begin position="51"/>
        <end position="71"/>
    </location>
</feature>
<name>A0A6I9Y991_9SAUR</name>
<dbReference type="GeneID" id="106546032"/>
<evidence type="ECO:0000256" key="2">
    <source>
        <dbReference type="ARBA" id="ARBA00022687"/>
    </source>
</evidence>
<accession>A0A6I9Y991</accession>
<dbReference type="Gene3D" id="1.20.5.4090">
    <property type="match status" value="1"/>
</dbReference>
<feature type="compositionally biased region" description="Polar residues" evidence="6">
    <location>
        <begin position="59"/>
        <end position="71"/>
    </location>
</feature>
<dbReference type="PANTHER" id="PTHR19212:SF6">
    <property type="entry name" value="LEUCINE-RICH REPEAT FLIGHTLESS-INTERACTING PROTEIN 2"/>
    <property type="match status" value="1"/>
</dbReference>
<keyword evidence="2" id="KW-0879">Wnt signaling pathway</keyword>
<evidence type="ECO:0000313" key="8">
    <source>
        <dbReference type="RefSeq" id="XP_013918265.1"/>
    </source>
</evidence>
<evidence type="ECO:0000313" key="7">
    <source>
        <dbReference type="Proteomes" id="UP000504617"/>
    </source>
</evidence>
<evidence type="ECO:0000256" key="3">
    <source>
        <dbReference type="ARBA" id="ARBA00023054"/>
    </source>
</evidence>
<dbReference type="OrthoDB" id="10028421at2759"/>
<feature type="compositionally biased region" description="Low complexity" evidence="6">
    <location>
        <begin position="96"/>
        <end position="108"/>
    </location>
</feature>
<feature type="coiled-coil region" evidence="5">
    <location>
        <begin position="418"/>
        <end position="501"/>
    </location>
</feature>
<feature type="region of interest" description="Disordered" evidence="6">
    <location>
        <begin position="1"/>
        <end position="21"/>
    </location>
</feature>
<dbReference type="FunFam" id="1.20.5.4090:FF:000001">
    <property type="entry name" value="leucine-rich repeat flightless-interacting protein 2 isoform X1"/>
    <property type="match status" value="1"/>
</dbReference>
<feature type="coiled-coil region" evidence="5">
    <location>
        <begin position="157"/>
        <end position="316"/>
    </location>
</feature>
<feature type="coiled-coil region" evidence="5">
    <location>
        <begin position="358"/>
        <end position="392"/>
    </location>
</feature>
<organism evidence="7 8">
    <name type="scientific">Thamnophis sirtalis</name>
    <dbReference type="NCBI Taxonomy" id="35019"/>
    <lineage>
        <taxon>Eukaryota</taxon>
        <taxon>Metazoa</taxon>
        <taxon>Chordata</taxon>
        <taxon>Craniata</taxon>
        <taxon>Vertebrata</taxon>
        <taxon>Euteleostomi</taxon>
        <taxon>Lepidosauria</taxon>
        <taxon>Squamata</taxon>
        <taxon>Bifurcata</taxon>
        <taxon>Unidentata</taxon>
        <taxon>Episquamata</taxon>
        <taxon>Toxicofera</taxon>
        <taxon>Serpentes</taxon>
        <taxon>Colubroidea</taxon>
        <taxon>Colubridae</taxon>
        <taxon>Natricinae</taxon>
        <taxon>Thamnophis</taxon>
    </lineage>
</organism>
<keyword evidence="3 5" id="KW-0175">Coiled coil</keyword>